<protein>
    <submittedName>
        <fullName evidence="1">Uncharacterized protein</fullName>
    </submittedName>
</protein>
<dbReference type="Proteomes" id="UP000831701">
    <property type="component" value="Chromosome 7"/>
</dbReference>
<evidence type="ECO:0000313" key="2">
    <source>
        <dbReference type="Proteomes" id="UP000831701"/>
    </source>
</evidence>
<comment type="caution">
    <text evidence="1">The sequence shown here is derived from an EMBL/GenBank/DDBJ whole genome shotgun (WGS) entry which is preliminary data.</text>
</comment>
<sequence>MLFSGGDVCVSGHDSGPVFEEQPSSLIYPEGLSEGKVTLSCQARASPAASYRWLVNGTEVPLGMDLRYTLVAGNLVISSPEPIRDTGTYQCLAINRCGTIISRGANLKFGYLHDFPPDSRSPQTAYEGVGTFLACQPPPHYPALSYRWFINEFPNFIKKDDGRWFVSQVTGNLYFAKAGPNDTGSYFCFTTINLDISTKSTFSKANQLTVLPDANPRKSAPSIKVRFPAETYALAGHTAQLECYAYGNPVPKLRWRKVDGLMPSKAGSSTESPTLNLPDLSFDDEGVYECEAYNSEGSDTYQGRINVQAQPEWLQVMSDSEVEISSELHWSCVAAGKPRPSVRWLRNGQPLSTQDRVEVNGARLKISNLALEDSGMYQCVAENKHGTIYSTSELRVQVQAPDFRLNPVRKLIPAARGGQVMIECRPRAAPKPSLFWSRGTELLTNNSRVTVTPDGILWIHNISRADEGKYTCFAENYLGKANSTGHLSVRDATKITLAPSNADINQGEDVTLQCHASHDPTMDLTFTWALNGVLLDLEDSAGPYHRVEGKENIGDLLIVNAQLSQAGMYTCTAQTVVDSASASAKLVVRGPPGPPGGLLVKNVAETSVELRWSRGYDNHSPIGKYVIMGRSSLSSEWKKMRTDPVNIEGNAESARVMGLMPWMDYEFQVIASNILGSGEPSMPSHTIRTQQAAPTVAPSGLGGGGGDRNELIVTWTPMAREYQNGDGFGYILAFRKKDTSSWAVVRIPHVESSRYVYYNDSLTPYSPFEVKIKAYNHRGEGPFSQIAVVHSAEEEPTVGPSNINATALTAFEIQVSWEPVQQLSANGILRGYEIRYWRQHEREAAADRVRTAGLETTARVSGLRPSTRYHVAVLAYNSAGTGPPSPRTTITTRKPRTAEALTCMPNHKAPNRRPGNVSWKTDGSWVTVRWDNVKAMHNESAVLGYKVLYKHEGQTALKVLDKTKTSVTLPLPKDNGYVVLEIRSWGEGGDGPAHEIIVSRDSGTGMMVQNKASSTLPCQPLHLLTGLGLLTLMSRSSLSLFILSVFLFFFEHLWASCSFFTLPHPNKLVCHMTNWAQYRPSSAKFTPDNIDPFLCTHVIYSLATINSFNQISPVEWNDEQQYSRLNNLRSVNPALKTLLSVGGTVNGISPFIAVVAKPESRAAFIRSAISFLRTNNFDGLNLAWEYPGHNGSPAGDKEKFTLLVTELSKAFEDDAKDNRKTQLLLSASVAAFRPTIERAYEVDKIAPHLDFINVMTYDFHGHWEAATGHNSPLYQSHVDSGSHLHHNINSSVSHWLSLGAPADKLLLGFPTYGRTYHLSTGATGLGAPANGPADAGPYTRTAGFWAYYEICDFITSATVEWISEQEVPYATFGSSWVGYDDLRSFSSKVQWMTANNLGGAHVWTLDMDDFGGSFCSAGAYPLVNHLRMSMAQRGVGQHVTEWYKITGINVYLVFLYAYAGSTTKMVCYFTNWSQYRPGEGKYMPQDVDPFLCTTLIYAFSIINHNNELVTYEWNDDVLYKSFNALKTKNPHLKTLLAVGGWNFGSRQFSIMVSTPANRQTFIQSSIKFLRTHGFDGLDLDWEYPGARGSPPEDKQRFTLLCRELVAAYAAEAKATGNPQLMVTAAVSAGKGTIDGGYEIAEIAKELDFINVMTYDFHGTWEQFTGHNSPLFRGSEDFGDLIYFNTANLLNLFHQLLQDFAMKYWRDNGTPVEKLNMGFASYGRTFRLTSSNTGVGAPASGPASAGPYTREAGFWSYYEICGFVKDTTIHWIEDQKVPYAAKNNEWVGFDNRESYEIKVRYMQEHKFGGAFVWALDLDDFAGRFCGEGGHPLLSHLRKLLDIGKFVEVTEMALQFFIQIATTAELVCYFTNWSQYRTDVGKFLPENMDPSLCTHLVYAFAIINHANEITEYEWNEKRLYKSFNELKSRNSRLRTLLSVREVNDESQSFEQNELLLVVVYTVGFSSPSWCPVLRTVTHSSKSAIKFLRTHGFDGLDLDWEYLGGSPLEDKQMLSLLCKLSEAYEAESKGGSNGKLMLSAAIQEQTDGADTGYELAEISEYLDIISVKTFDLHSDQDLVTAHHSPLYSENKANIDCVMQHLMEQGAPAGRLLLGFSIHARSFTLSTTATGLGPGPFTEQISLWSYYKTCPFLKGTSVQWIDGQKVPYAVKGNQWVGFEEQAAGRSCYWTTQETGPTLPLTTASSSPSESARPTQGQFTTASSTTAKPHSSCFQNITVVFPVNGLYLRSDSPKTLYRCVQRKLYVTKCHNLGTEHGSGVTITPSKSLVIISFIIAIHSISILQLPVRMYTLLSGLYKYMFQKDEYCILILGLDNAGKTTFLEQTKTKFSKNYKGMNLSKITTTVGLNIGTIDVGKARLMFWDLGGQEELQSLWDKYYAESHGVIYVIDSTDEERLSESKEAFEKMISSEALEGVPLLVLANKQDVPNCLSVPDIKTAFSDSAPKIGKRDCLVQPCTALTGDGVNEAYADKIKEMSMLSLLCSCFYTQPHPNSLYQYGDIEVKGLNKRASGQAFEVILKDQDQSGDKQPQPLPSPPKREVSLEELQKRLEAAEERRKSQEAMVLKQLAEKRERVQEVLHKAREENSIFSKKTEEKLIQKMEVNKENREAHLNALKQRLREKASLPILYYFISPKRAPFSSPARPALV</sequence>
<evidence type="ECO:0000313" key="1">
    <source>
        <dbReference type="EMBL" id="KAI3370505.1"/>
    </source>
</evidence>
<gene>
    <name evidence="1" type="ORF">L3Q82_025265</name>
</gene>
<organism evidence="1 2">
    <name type="scientific">Scortum barcoo</name>
    <name type="common">barcoo grunter</name>
    <dbReference type="NCBI Taxonomy" id="214431"/>
    <lineage>
        <taxon>Eukaryota</taxon>
        <taxon>Metazoa</taxon>
        <taxon>Chordata</taxon>
        <taxon>Craniata</taxon>
        <taxon>Vertebrata</taxon>
        <taxon>Euteleostomi</taxon>
        <taxon>Actinopterygii</taxon>
        <taxon>Neopterygii</taxon>
        <taxon>Teleostei</taxon>
        <taxon>Neoteleostei</taxon>
        <taxon>Acanthomorphata</taxon>
        <taxon>Eupercaria</taxon>
        <taxon>Centrarchiformes</taxon>
        <taxon>Terapontoidei</taxon>
        <taxon>Terapontidae</taxon>
        <taxon>Scortum</taxon>
    </lineage>
</organism>
<keyword evidence="2" id="KW-1185">Reference proteome</keyword>
<proteinExistence type="predicted"/>
<name>A0ACB8WR39_9TELE</name>
<accession>A0ACB8WR39</accession>
<dbReference type="EMBL" id="CM041537">
    <property type="protein sequence ID" value="KAI3370505.1"/>
    <property type="molecule type" value="Genomic_DNA"/>
</dbReference>
<reference evidence="1" key="1">
    <citation type="submission" date="2022-04" db="EMBL/GenBank/DDBJ databases">
        <title>Jade perch genome.</title>
        <authorList>
            <person name="Chao B."/>
        </authorList>
    </citation>
    <scope>NUCLEOTIDE SEQUENCE</scope>
    <source>
        <strain evidence="1">CB-2022</strain>
    </source>
</reference>